<evidence type="ECO:0000256" key="1">
    <source>
        <dbReference type="SAM" id="Phobius"/>
    </source>
</evidence>
<reference evidence="2" key="1">
    <citation type="journal article" date="2020" name="Stud. Mycol.">
        <title>101 Dothideomycetes genomes: a test case for predicting lifestyles and emergence of pathogens.</title>
        <authorList>
            <person name="Haridas S."/>
            <person name="Albert R."/>
            <person name="Binder M."/>
            <person name="Bloem J."/>
            <person name="Labutti K."/>
            <person name="Salamov A."/>
            <person name="Andreopoulos B."/>
            <person name="Baker S."/>
            <person name="Barry K."/>
            <person name="Bills G."/>
            <person name="Bluhm B."/>
            <person name="Cannon C."/>
            <person name="Castanera R."/>
            <person name="Culley D."/>
            <person name="Daum C."/>
            <person name="Ezra D."/>
            <person name="Gonzalez J."/>
            <person name="Henrissat B."/>
            <person name="Kuo A."/>
            <person name="Liang C."/>
            <person name="Lipzen A."/>
            <person name="Lutzoni F."/>
            <person name="Magnuson J."/>
            <person name="Mondo S."/>
            <person name="Nolan M."/>
            <person name="Ohm R."/>
            <person name="Pangilinan J."/>
            <person name="Park H.-J."/>
            <person name="Ramirez L."/>
            <person name="Alfaro M."/>
            <person name="Sun H."/>
            <person name="Tritt A."/>
            <person name="Yoshinaga Y."/>
            <person name="Zwiers L.-H."/>
            <person name="Turgeon B."/>
            <person name="Goodwin S."/>
            <person name="Spatafora J."/>
            <person name="Crous P."/>
            <person name="Grigoriev I."/>
        </authorList>
    </citation>
    <scope>NUCLEOTIDE SEQUENCE</scope>
    <source>
        <strain evidence="2">CBS 109.77</strain>
    </source>
</reference>
<dbReference type="AlphaFoldDB" id="A0A6A6XHG7"/>
<accession>A0A6A6XHG7</accession>
<dbReference type="Proteomes" id="UP000799757">
    <property type="component" value="Unassembled WGS sequence"/>
</dbReference>
<keyword evidence="3" id="KW-1185">Reference proteome</keyword>
<protein>
    <submittedName>
        <fullName evidence="2">Uncharacterized protein</fullName>
    </submittedName>
</protein>
<dbReference type="EMBL" id="MU001846">
    <property type="protein sequence ID" value="KAF2795862.1"/>
    <property type="molecule type" value="Genomic_DNA"/>
</dbReference>
<feature type="transmembrane region" description="Helical" evidence="1">
    <location>
        <begin position="39"/>
        <end position="58"/>
    </location>
</feature>
<name>A0A6A6XHG7_9PLEO</name>
<gene>
    <name evidence="2" type="ORF">K505DRAFT_301396</name>
</gene>
<proteinExistence type="predicted"/>
<keyword evidence="1" id="KW-0472">Membrane</keyword>
<organism evidence="2 3">
    <name type="scientific">Melanomma pulvis-pyrius CBS 109.77</name>
    <dbReference type="NCBI Taxonomy" id="1314802"/>
    <lineage>
        <taxon>Eukaryota</taxon>
        <taxon>Fungi</taxon>
        <taxon>Dikarya</taxon>
        <taxon>Ascomycota</taxon>
        <taxon>Pezizomycotina</taxon>
        <taxon>Dothideomycetes</taxon>
        <taxon>Pleosporomycetidae</taxon>
        <taxon>Pleosporales</taxon>
        <taxon>Melanommataceae</taxon>
        <taxon>Melanomma</taxon>
    </lineage>
</organism>
<evidence type="ECO:0000313" key="3">
    <source>
        <dbReference type="Proteomes" id="UP000799757"/>
    </source>
</evidence>
<dbReference type="OrthoDB" id="5377194at2759"/>
<keyword evidence="1" id="KW-0812">Transmembrane</keyword>
<keyword evidence="1" id="KW-1133">Transmembrane helix</keyword>
<feature type="transmembrane region" description="Helical" evidence="1">
    <location>
        <begin position="6"/>
        <end position="27"/>
    </location>
</feature>
<evidence type="ECO:0000313" key="2">
    <source>
        <dbReference type="EMBL" id="KAF2795862.1"/>
    </source>
</evidence>
<sequence length="327" mass="36829">MKRVVISVNIICCAILFFVLTIDLFTLRKRNYSRNLTNTVITVILTIAVMTGLYGTSWHKGLNEAVIRLDSDNVVSPRFPAIAFFQGNGESTQANIQLAEFKCVSGDWTDHSELCSALTVSQNLESTSCDCGDRWPTLEQMMRGDNKMTWLGKETSYFAMAPSETTVSRGEGHFMHLQVFFNYNTSASLANESVTTAPGVWMAVYDARYDIRDALRDGYLQSAQIDANGHTVINVGLSYYEYLDRPPVYKYDLAFATRQNLDLVCDVTKEGWYNCHVALEVQIPSFLRTIARQEKRMTWSRVIADAGAYFALVQFLSWIGSGQAWAI</sequence>